<proteinExistence type="predicted"/>
<dbReference type="EMBL" id="WUFT01000017">
    <property type="protein sequence ID" value="NEJ73591.1"/>
    <property type="molecule type" value="Genomic_DNA"/>
</dbReference>
<organism evidence="1 2">
    <name type="scientific">Rhizobium phaseoli</name>
    <dbReference type="NCBI Taxonomy" id="396"/>
    <lineage>
        <taxon>Bacteria</taxon>
        <taxon>Pseudomonadati</taxon>
        <taxon>Pseudomonadota</taxon>
        <taxon>Alphaproteobacteria</taxon>
        <taxon>Hyphomicrobiales</taxon>
        <taxon>Rhizobiaceae</taxon>
        <taxon>Rhizobium/Agrobacterium group</taxon>
        <taxon>Rhizobium</taxon>
    </lineage>
</organism>
<comment type="caution">
    <text evidence="1">The sequence shown here is derived from an EMBL/GenBank/DDBJ whole genome shotgun (WGS) entry which is preliminary data.</text>
</comment>
<reference evidence="1 2" key="1">
    <citation type="submission" date="2019-12" db="EMBL/GenBank/DDBJ databases">
        <title>Rhizobium genotypes associated with high levels of biological nitrogen fixation by grain legumes in a temperate-maritime cropping system.</title>
        <authorList>
            <person name="Maluk M."/>
            <person name="Francesc Ferrando Molina F."/>
            <person name="Lopez Del Egido L."/>
            <person name="Lafos M."/>
            <person name="Langarica-Fuentes A."/>
            <person name="Gebre Yohannes G."/>
            <person name="Young M.W."/>
            <person name="Martin P."/>
            <person name="Gantlett R."/>
            <person name="Kenicer G."/>
            <person name="Hawes C."/>
            <person name="Begg G.S."/>
            <person name="Quilliam R.S."/>
            <person name="Squire G.R."/>
            <person name="Poole P.S."/>
            <person name="Young P.W."/>
            <person name="Iannetta P.M."/>
            <person name="James E.K."/>
        </authorList>
    </citation>
    <scope>NUCLEOTIDE SEQUENCE [LARGE SCALE GENOMIC DNA]</scope>
    <source>
        <strain evidence="1 2">JHI366</strain>
    </source>
</reference>
<evidence type="ECO:0000313" key="2">
    <source>
        <dbReference type="Proteomes" id="UP000471753"/>
    </source>
</evidence>
<gene>
    <name evidence="1" type="ORF">GR197_24135</name>
</gene>
<sequence length="125" mass="14157">MIRQGDCRRVRFQRRFSRLAEVISAKLLSPPFGSARRYLFGAAFYSRSQEDNWRASNFLELASALFHGNAETKLSALHRTMIIRVVTSINAALYHSQVQAGSWGPDNCFDIAGMDLRDMQSEKVA</sequence>
<dbReference type="AlphaFoldDB" id="A0A7K3UJC5"/>
<dbReference type="Proteomes" id="UP000471753">
    <property type="component" value="Unassembled WGS sequence"/>
</dbReference>
<evidence type="ECO:0000313" key="1">
    <source>
        <dbReference type="EMBL" id="NEJ73591.1"/>
    </source>
</evidence>
<name>A0A7K3UJC5_9HYPH</name>
<protein>
    <submittedName>
        <fullName evidence="1">Uncharacterized protein</fullName>
    </submittedName>
</protein>
<accession>A0A7K3UJC5</accession>
<dbReference type="RefSeq" id="WP_164014084.1">
    <property type="nucleotide sequence ID" value="NZ_WUFT01000017.1"/>
</dbReference>